<accession>A0A3E2HN86</accession>
<dbReference type="GO" id="GO:0016020">
    <property type="term" value="C:membrane"/>
    <property type="evidence" value="ECO:0007669"/>
    <property type="project" value="UniProtKB-SubCell"/>
</dbReference>
<gene>
    <name evidence="6" type="ORF">B7463_g1654</name>
</gene>
<dbReference type="SUPFAM" id="SSF144083">
    <property type="entry name" value="Magnesium transport protein CorA, transmembrane region"/>
    <property type="match status" value="1"/>
</dbReference>
<dbReference type="InterPro" id="IPR045863">
    <property type="entry name" value="CorA_TM1_TM2"/>
</dbReference>
<comment type="subcellular location">
    <subcellularLocation>
        <location evidence="1">Membrane</location>
        <topology evidence="1">Multi-pass membrane protein</topology>
    </subcellularLocation>
</comment>
<proteinExistence type="predicted"/>
<sequence>MATSTRDRDAAKGYSFFNPKLRDASYKSGDIYETEKVQAERAEWEITALTLTGSRSDSEEFISSDALRVAIKGEVDEKDDPTRQLRLFIVEDLSRDVIEILGAHLDIEPTFFREHIVDYAWYNVRDRWINHPALNVVTRRQRWLQLRFVMPRYFDTKDSFTEGFKEAECFNVHRRPDDDQNVNSIWDNKDAVVGLTRTRASFWMKSGGCTKYKTVGIILIDPTIKEGRPLWYGYRNWEPTPSVNSHDAPPNPPRTSLYEDLIFWAKRPQGFQYLSDTDPKNAHLPIYALLHLVSAEWLIMCDYIKSRLGQIEWGISYPEHFIGKGDSVDMALKKLHVWRRLVPLYREMLNETMQRVFYFPCNGEVTTDAVTPERSGNISALKTDFNQILSYMEEYQQRIDRLTSVVTAIISIADSRRGQDDNRNMAQLTWLATFFIPLSYIASLFSMQADLSGMGHTYWLYVAIAVPLAIVSLGVARVLTYPNVHRFVKNIFTFGGKA</sequence>
<feature type="transmembrane region" description="Helical" evidence="5">
    <location>
        <begin position="425"/>
        <end position="446"/>
    </location>
</feature>
<dbReference type="EMBL" id="NCSJ02000017">
    <property type="protein sequence ID" value="RFU34682.1"/>
    <property type="molecule type" value="Genomic_DNA"/>
</dbReference>
<dbReference type="Gene3D" id="1.20.58.340">
    <property type="entry name" value="Magnesium transport protein CorA, transmembrane region"/>
    <property type="match status" value="1"/>
</dbReference>
<dbReference type="AlphaFoldDB" id="A0A3E2HN86"/>
<keyword evidence="7" id="KW-1185">Reference proteome</keyword>
<evidence type="ECO:0000313" key="7">
    <source>
        <dbReference type="Proteomes" id="UP000258309"/>
    </source>
</evidence>
<evidence type="ECO:0000256" key="3">
    <source>
        <dbReference type="ARBA" id="ARBA00022989"/>
    </source>
</evidence>
<feature type="non-terminal residue" evidence="6">
    <location>
        <position position="498"/>
    </location>
</feature>
<evidence type="ECO:0000256" key="5">
    <source>
        <dbReference type="SAM" id="Phobius"/>
    </source>
</evidence>
<reference evidence="6 7" key="1">
    <citation type="submission" date="2018-05" db="EMBL/GenBank/DDBJ databases">
        <title>Draft genome sequence of Scytalidium lignicola DSM 105466, a ubiquitous saprotrophic fungus.</title>
        <authorList>
            <person name="Buettner E."/>
            <person name="Gebauer A.M."/>
            <person name="Hofrichter M."/>
            <person name="Liers C."/>
            <person name="Kellner H."/>
        </authorList>
    </citation>
    <scope>NUCLEOTIDE SEQUENCE [LARGE SCALE GENOMIC DNA]</scope>
    <source>
        <strain evidence="6 7">DSM 105466</strain>
    </source>
</reference>
<evidence type="ECO:0000256" key="2">
    <source>
        <dbReference type="ARBA" id="ARBA00022692"/>
    </source>
</evidence>
<dbReference type="STRING" id="5539.A0A3E2HN86"/>
<evidence type="ECO:0000256" key="1">
    <source>
        <dbReference type="ARBA" id="ARBA00004141"/>
    </source>
</evidence>
<evidence type="ECO:0000256" key="4">
    <source>
        <dbReference type="ARBA" id="ARBA00023136"/>
    </source>
</evidence>
<organism evidence="6 7">
    <name type="scientific">Scytalidium lignicola</name>
    <name type="common">Hyphomycete</name>
    <dbReference type="NCBI Taxonomy" id="5539"/>
    <lineage>
        <taxon>Eukaryota</taxon>
        <taxon>Fungi</taxon>
        <taxon>Dikarya</taxon>
        <taxon>Ascomycota</taxon>
        <taxon>Pezizomycotina</taxon>
        <taxon>Leotiomycetes</taxon>
        <taxon>Leotiomycetes incertae sedis</taxon>
        <taxon>Scytalidium</taxon>
    </lineage>
</organism>
<keyword evidence="3 5" id="KW-1133">Transmembrane helix</keyword>
<dbReference type="OrthoDB" id="5428055at2759"/>
<dbReference type="InterPro" id="IPR002523">
    <property type="entry name" value="MgTranspt_CorA/ZnTranspt_ZntB"/>
</dbReference>
<name>A0A3E2HN86_SCYLI</name>
<comment type="caution">
    <text evidence="6">The sequence shown here is derived from an EMBL/GenBank/DDBJ whole genome shotgun (WGS) entry which is preliminary data.</text>
</comment>
<keyword evidence="4 5" id="KW-0472">Membrane</keyword>
<dbReference type="Pfam" id="PF01544">
    <property type="entry name" value="CorA"/>
    <property type="match status" value="1"/>
</dbReference>
<dbReference type="OMA" id="YNVRDRW"/>
<feature type="transmembrane region" description="Helical" evidence="5">
    <location>
        <begin position="458"/>
        <end position="479"/>
    </location>
</feature>
<protein>
    <submittedName>
        <fullName evidence="6">Uncharacterized protein</fullName>
    </submittedName>
</protein>
<dbReference type="Proteomes" id="UP000258309">
    <property type="component" value="Unassembled WGS sequence"/>
</dbReference>
<evidence type="ECO:0000313" key="6">
    <source>
        <dbReference type="EMBL" id="RFU34682.1"/>
    </source>
</evidence>
<dbReference type="GO" id="GO:0046873">
    <property type="term" value="F:metal ion transmembrane transporter activity"/>
    <property type="evidence" value="ECO:0007669"/>
    <property type="project" value="InterPro"/>
</dbReference>
<keyword evidence="2 5" id="KW-0812">Transmembrane</keyword>
<feature type="non-terminal residue" evidence="6">
    <location>
        <position position="1"/>
    </location>
</feature>